<dbReference type="AlphaFoldDB" id="A0AAN7S4A7"/>
<dbReference type="Proteomes" id="UP001333110">
    <property type="component" value="Unassembled WGS sequence"/>
</dbReference>
<keyword evidence="3" id="KW-1185">Reference proteome</keyword>
<feature type="region of interest" description="Disordered" evidence="1">
    <location>
        <begin position="81"/>
        <end position="118"/>
    </location>
</feature>
<dbReference type="GO" id="GO:0007508">
    <property type="term" value="P:larval heart development"/>
    <property type="evidence" value="ECO:0007669"/>
    <property type="project" value="TreeGrafter"/>
</dbReference>
<accession>A0AAN7S4A7</accession>
<evidence type="ECO:0000313" key="3">
    <source>
        <dbReference type="Proteomes" id="UP001333110"/>
    </source>
</evidence>
<comment type="caution">
    <text evidence="2">The sequence shown here is derived from an EMBL/GenBank/DDBJ whole genome shotgun (WGS) entry which is preliminary data.</text>
</comment>
<sequence length="118" mass="13137">MNIRAWPRDLLRSLPGDLREGIRKAKAQLELNLARDMTSNKKGFFSKAGDLATTKMEKAEVLNNIFASVFTSKCSSHTTQFTESKGRDWENEVPPTIGGDQARSRPSEEPECAQVHGT</sequence>
<dbReference type="GO" id="GO:0031012">
    <property type="term" value="C:extracellular matrix"/>
    <property type="evidence" value="ECO:0007669"/>
    <property type="project" value="TreeGrafter"/>
</dbReference>
<protein>
    <submittedName>
        <fullName evidence="2">Uncharacterized protein</fullName>
    </submittedName>
</protein>
<proteinExistence type="predicted"/>
<organism evidence="2 3">
    <name type="scientific">Mycteria americana</name>
    <name type="common">Wood stork</name>
    <dbReference type="NCBI Taxonomy" id="33587"/>
    <lineage>
        <taxon>Eukaryota</taxon>
        <taxon>Metazoa</taxon>
        <taxon>Chordata</taxon>
        <taxon>Craniata</taxon>
        <taxon>Vertebrata</taxon>
        <taxon>Euteleostomi</taxon>
        <taxon>Archelosauria</taxon>
        <taxon>Archosauria</taxon>
        <taxon>Dinosauria</taxon>
        <taxon>Saurischia</taxon>
        <taxon>Theropoda</taxon>
        <taxon>Coelurosauria</taxon>
        <taxon>Aves</taxon>
        <taxon>Neognathae</taxon>
        <taxon>Neoaves</taxon>
        <taxon>Aequornithes</taxon>
        <taxon>Ciconiiformes</taxon>
        <taxon>Ciconiidae</taxon>
        <taxon>Mycteria</taxon>
    </lineage>
</organism>
<evidence type="ECO:0000256" key="1">
    <source>
        <dbReference type="SAM" id="MobiDB-lite"/>
    </source>
</evidence>
<name>A0AAN7S4A7_MYCAM</name>
<evidence type="ECO:0000313" key="2">
    <source>
        <dbReference type="EMBL" id="KAK4828020.1"/>
    </source>
</evidence>
<dbReference type="PANTHER" id="PTHR33395:SF22">
    <property type="entry name" value="REVERSE TRANSCRIPTASE DOMAIN-CONTAINING PROTEIN"/>
    <property type="match status" value="1"/>
</dbReference>
<dbReference type="PANTHER" id="PTHR33395">
    <property type="entry name" value="TRANSCRIPTASE, PUTATIVE-RELATED-RELATED"/>
    <property type="match status" value="1"/>
</dbReference>
<dbReference type="EMBL" id="JAUNZN010000002">
    <property type="protein sequence ID" value="KAK4828020.1"/>
    <property type="molecule type" value="Genomic_DNA"/>
</dbReference>
<dbReference type="GO" id="GO:0061343">
    <property type="term" value="P:cell adhesion involved in heart morphogenesis"/>
    <property type="evidence" value="ECO:0007669"/>
    <property type="project" value="TreeGrafter"/>
</dbReference>
<reference evidence="2 3" key="1">
    <citation type="journal article" date="2023" name="J. Hered.">
        <title>Chromosome-level genome of the wood stork (Mycteria americana) provides insight into avian chromosome evolution.</title>
        <authorList>
            <person name="Flamio R. Jr."/>
            <person name="Ramstad K.M."/>
        </authorList>
    </citation>
    <scope>NUCLEOTIDE SEQUENCE [LARGE SCALE GENOMIC DNA]</scope>
    <source>
        <strain evidence="2">JAX WOST 10</strain>
    </source>
</reference>
<gene>
    <name evidence="2" type="ORF">QYF61_022797</name>
</gene>